<evidence type="ECO:0000256" key="2">
    <source>
        <dbReference type="ARBA" id="ARBA00005992"/>
    </source>
</evidence>
<dbReference type="RefSeq" id="WP_015446699.1">
    <property type="nucleotide sequence ID" value="NC_020541.1"/>
</dbReference>
<feature type="active site" description="Proton donor/acceptor" evidence="7">
    <location>
        <position position="430"/>
    </location>
</feature>
<keyword evidence="4 7" id="KW-0133">Cell shape</keyword>
<dbReference type="KEGG" id="rhd:R2APBS1_0461"/>
<dbReference type="eggNOG" id="COG2989">
    <property type="taxonomic scope" value="Bacteria"/>
</dbReference>
<keyword evidence="10" id="KW-1185">Reference proteome</keyword>
<dbReference type="Gene3D" id="1.10.101.10">
    <property type="entry name" value="PGBD-like superfamily/PGBD"/>
    <property type="match status" value="1"/>
</dbReference>
<evidence type="ECO:0000256" key="3">
    <source>
        <dbReference type="ARBA" id="ARBA00022679"/>
    </source>
</evidence>
<feature type="active site" description="Nucleophile" evidence="7">
    <location>
        <position position="449"/>
    </location>
</feature>
<dbReference type="InterPro" id="IPR002477">
    <property type="entry name" value="Peptidoglycan-bd-like"/>
</dbReference>
<evidence type="ECO:0000259" key="8">
    <source>
        <dbReference type="PROSITE" id="PS52029"/>
    </source>
</evidence>
<evidence type="ECO:0000313" key="9">
    <source>
        <dbReference type="EMBL" id="AGG87631.1"/>
    </source>
</evidence>
<proteinExistence type="inferred from homology"/>
<dbReference type="SUPFAM" id="SSF47090">
    <property type="entry name" value="PGBD-like"/>
    <property type="match status" value="1"/>
</dbReference>
<comment type="pathway">
    <text evidence="1 7">Cell wall biogenesis; peptidoglycan biosynthesis.</text>
</comment>
<keyword evidence="3" id="KW-0808">Transferase</keyword>
<dbReference type="InterPro" id="IPR038063">
    <property type="entry name" value="Transpep_catalytic_dom"/>
</dbReference>
<dbReference type="SUPFAM" id="SSF141523">
    <property type="entry name" value="L,D-transpeptidase catalytic domain-like"/>
    <property type="match status" value="1"/>
</dbReference>
<dbReference type="GO" id="GO:0009252">
    <property type="term" value="P:peptidoglycan biosynthetic process"/>
    <property type="evidence" value="ECO:0007669"/>
    <property type="project" value="UniProtKB-UniPathway"/>
</dbReference>
<name>M4NIJ5_9GAMM</name>
<dbReference type="InterPro" id="IPR052905">
    <property type="entry name" value="LD-transpeptidase_YkuD-like"/>
</dbReference>
<reference evidence="9 10" key="1">
    <citation type="submission" date="2012-04" db="EMBL/GenBank/DDBJ databases">
        <title>Complete genome of Rhodanobacter sp. 2APBS1.</title>
        <authorList>
            <consortium name="US DOE Joint Genome Institute"/>
            <person name="Huntemann M."/>
            <person name="Wei C.-L."/>
            <person name="Han J."/>
            <person name="Detter J.C."/>
            <person name="Han C."/>
            <person name="Tapia R."/>
            <person name="Munk A.C.C."/>
            <person name="Chen A."/>
            <person name="Krypides N."/>
            <person name="Mavromatis K."/>
            <person name="Markowitz V."/>
            <person name="Szeto E."/>
            <person name="Ivanova N."/>
            <person name="Mikhailova N."/>
            <person name="Ovchinnikova G."/>
            <person name="Pagani I."/>
            <person name="Pati A."/>
            <person name="Goodwin L."/>
            <person name="Peters L."/>
            <person name="Pitluck S."/>
            <person name="Woyke T."/>
            <person name="Prakash O."/>
            <person name="Elkins J."/>
            <person name="Brown S."/>
            <person name="Palumbo A."/>
            <person name="Hemme C."/>
            <person name="Zhou J."/>
            <person name="Watson D."/>
            <person name="Jardine P."/>
            <person name="Kostka J."/>
            <person name="Green S."/>
        </authorList>
    </citation>
    <scope>NUCLEOTIDE SEQUENCE [LARGE SCALE GENOMIC DNA]</scope>
    <source>
        <strain evidence="9 10">2APBS1</strain>
    </source>
</reference>
<comment type="similarity">
    <text evidence="2">Belongs to the YkuD family.</text>
</comment>
<sequence length="547" mass="60511" precursor="true">MLGLLLGTALHAQQPAPEPPPGPVAEQIRERIEQWRAAHADAAAAQAPGNAVAAFYEQNRFAPAWTQAGNLDQLLAALRDMAGDGLGPEDYALTELQRRRAVLIDPQATAQQRAQFDLLATDACFAALLHLYRGKVDPATLDTHWNFDPRQLDQARGLQAVREALAQGTIGALFARARPQHPYYAQLRTALAKLREVAAQGGWPAIADGPTLKPGSRDARVPALRRRLQLAGHALGDAADDRYDPALEAALKQFQREQYLAADGHLGKATLAALNVPVAARIEQLRANLERARWLLHQLQGDFVVVDIAGYQVAYYRDGKPVWRSRVQVGKPYRSTPVFKSAITYLTLNPTWTVPPTILKNDILPKLRKNRGYLAANRIRVLDGQGRELAPASVDWANPRGIVLRQDAGPGNSLGRLVIRFPNDYAVYMHDTPHQELFASERRTYSSGCIRVERPRELAELLLDDPLHWNRAGIDRAIDTLQTQTVMLPKPVPLLLAYWTVDLREDGRVGFRPDVYRRDPPLLAALARPRVSPWLPAAATAPVPAQP</sequence>
<evidence type="ECO:0000313" key="10">
    <source>
        <dbReference type="Proteomes" id="UP000011859"/>
    </source>
</evidence>
<keyword evidence="6 7" id="KW-0961">Cell wall biogenesis/degradation</keyword>
<dbReference type="STRING" id="666685.R2APBS1_0461"/>
<dbReference type="Pfam" id="PF20142">
    <property type="entry name" value="Scaffold"/>
    <property type="match status" value="1"/>
</dbReference>
<evidence type="ECO:0000256" key="7">
    <source>
        <dbReference type="PROSITE-ProRule" id="PRU01373"/>
    </source>
</evidence>
<dbReference type="PANTHER" id="PTHR41533:SF2">
    <property type="entry name" value="BLR7131 PROTEIN"/>
    <property type="match status" value="1"/>
</dbReference>
<dbReference type="GO" id="GO:0008360">
    <property type="term" value="P:regulation of cell shape"/>
    <property type="evidence" value="ECO:0007669"/>
    <property type="project" value="UniProtKB-UniRule"/>
</dbReference>
<dbReference type="Pfam" id="PF01471">
    <property type="entry name" value="PG_binding_1"/>
    <property type="match status" value="1"/>
</dbReference>
<organism evidence="9 10">
    <name type="scientific">Rhodanobacter denitrificans</name>
    <dbReference type="NCBI Taxonomy" id="666685"/>
    <lineage>
        <taxon>Bacteria</taxon>
        <taxon>Pseudomonadati</taxon>
        <taxon>Pseudomonadota</taxon>
        <taxon>Gammaproteobacteria</taxon>
        <taxon>Lysobacterales</taxon>
        <taxon>Rhodanobacteraceae</taxon>
        <taxon>Rhodanobacter</taxon>
    </lineage>
</organism>
<dbReference type="OrthoDB" id="9778545at2"/>
<dbReference type="UniPathway" id="UPA00219"/>
<feature type="domain" description="L,D-TPase catalytic" evidence="8">
    <location>
        <begin position="302"/>
        <end position="479"/>
    </location>
</feature>
<dbReference type="InterPro" id="IPR036365">
    <property type="entry name" value="PGBD-like_sf"/>
</dbReference>
<dbReference type="InterPro" id="IPR005490">
    <property type="entry name" value="LD_TPept_cat_dom"/>
</dbReference>
<dbReference type="EMBL" id="CP003470">
    <property type="protein sequence ID" value="AGG87631.1"/>
    <property type="molecule type" value="Genomic_DNA"/>
</dbReference>
<dbReference type="GeneID" id="72425433"/>
<dbReference type="CDD" id="cd16913">
    <property type="entry name" value="YkuD_like"/>
    <property type="match status" value="1"/>
</dbReference>
<dbReference type="PROSITE" id="PS52029">
    <property type="entry name" value="LD_TPASE"/>
    <property type="match status" value="1"/>
</dbReference>
<dbReference type="GO" id="GO:0016740">
    <property type="term" value="F:transferase activity"/>
    <property type="evidence" value="ECO:0007669"/>
    <property type="project" value="UniProtKB-KW"/>
</dbReference>
<dbReference type="GO" id="GO:0004180">
    <property type="term" value="F:carboxypeptidase activity"/>
    <property type="evidence" value="ECO:0007669"/>
    <property type="project" value="UniProtKB-ARBA"/>
</dbReference>
<evidence type="ECO:0000256" key="1">
    <source>
        <dbReference type="ARBA" id="ARBA00004752"/>
    </source>
</evidence>
<protein>
    <recommendedName>
        <fullName evidence="8">L,D-TPase catalytic domain-containing protein</fullName>
    </recommendedName>
</protein>
<keyword evidence="5 7" id="KW-0573">Peptidoglycan synthesis</keyword>
<dbReference type="HOGENOM" id="CLU_020360_3_4_6"/>
<dbReference type="GO" id="GO:0071555">
    <property type="term" value="P:cell wall organization"/>
    <property type="evidence" value="ECO:0007669"/>
    <property type="project" value="UniProtKB-UniRule"/>
</dbReference>
<dbReference type="Pfam" id="PF03734">
    <property type="entry name" value="YkuD"/>
    <property type="match status" value="1"/>
</dbReference>
<evidence type="ECO:0000256" key="5">
    <source>
        <dbReference type="ARBA" id="ARBA00022984"/>
    </source>
</evidence>
<dbReference type="InterPro" id="IPR045380">
    <property type="entry name" value="LD_TPept_scaffold_dom"/>
</dbReference>
<dbReference type="Gene3D" id="2.40.440.10">
    <property type="entry name" value="L,D-transpeptidase catalytic domain-like"/>
    <property type="match status" value="1"/>
</dbReference>
<gene>
    <name evidence="9" type="ORF">R2APBS1_0461</name>
</gene>
<accession>M4NIJ5</accession>
<evidence type="ECO:0000256" key="4">
    <source>
        <dbReference type="ARBA" id="ARBA00022960"/>
    </source>
</evidence>
<dbReference type="InterPro" id="IPR036366">
    <property type="entry name" value="PGBDSf"/>
</dbReference>
<evidence type="ECO:0000256" key="6">
    <source>
        <dbReference type="ARBA" id="ARBA00023316"/>
    </source>
</evidence>
<dbReference type="Proteomes" id="UP000011859">
    <property type="component" value="Chromosome"/>
</dbReference>
<dbReference type="AlphaFoldDB" id="M4NIJ5"/>
<dbReference type="PANTHER" id="PTHR41533">
    <property type="entry name" value="L,D-TRANSPEPTIDASE HI_1667-RELATED"/>
    <property type="match status" value="1"/>
</dbReference>